<dbReference type="InterPro" id="IPR019026">
    <property type="entry name" value="Peptidase_M64_IgA"/>
</dbReference>
<evidence type="ECO:0000256" key="3">
    <source>
        <dbReference type="ARBA" id="ARBA00022630"/>
    </source>
</evidence>
<dbReference type="SMART" id="SM01117">
    <property type="entry name" value="Cyt-b5"/>
    <property type="match status" value="1"/>
</dbReference>
<dbReference type="SUPFAM" id="SSF55856">
    <property type="entry name" value="Cytochrome b5-like heme/steroid binding domain"/>
    <property type="match status" value="1"/>
</dbReference>
<dbReference type="Pfam" id="PF09471">
    <property type="entry name" value="Peptidase_M64"/>
    <property type="match status" value="1"/>
</dbReference>
<comment type="cofactor">
    <cofactor evidence="1 6">
        <name>FAD</name>
        <dbReference type="ChEBI" id="CHEBI:57692"/>
    </cofactor>
</comment>
<dbReference type="PROSITE" id="PS51384">
    <property type="entry name" value="FAD_FR"/>
    <property type="match status" value="1"/>
</dbReference>
<dbReference type="InterPro" id="IPR008333">
    <property type="entry name" value="Cbr1-like_FAD-bd_dom"/>
</dbReference>
<evidence type="ECO:0000256" key="5">
    <source>
        <dbReference type="ARBA" id="ARBA00023002"/>
    </source>
</evidence>
<protein>
    <submittedName>
        <fullName evidence="9">Cytochrome b5 reductase 4</fullName>
    </submittedName>
</protein>
<accession>A0A226D198</accession>
<dbReference type="EMBL" id="LNIX01000042">
    <property type="protein sequence ID" value="OXA38953.1"/>
    <property type="molecule type" value="Genomic_DNA"/>
</dbReference>
<proteinExistence type="inferred from homology"/>
<evidence type="ECO:0000313" key="9">
    <source>
        <dbReference type="EMBL" id="OXA38953.1"/>
    </source>
</evidence>
<dbReference type="SUPFAM" id="SSF52343">
    <property type="entry name" value="Ferredoxin reductase-like, C-terminal NADP-linked domain"/>
    <property type="match status" value="1"/>
</dbReference>
<feature type="binding site" evidence="6">
    <location>
        <position position="321"/>
    </location>
    <ligand>
        <name>FAD</name>
        <dbReference type="ChEBI" id="CHEBI:57692"/>
    </ligand>
</feature>
<dbReference type="InterPro" id="IPR001834">
    <property type="entry name" value="CBR-like"/>
</dbReference>
<keyword evidence="3 6" id="KW-0285">Flavoprotein</keyword>
<dbReference type="AlphaFoldDB" id="A0A226D198"/>
<dbReference type="Pfam" id="PF00173">
    <property type="entry name" value="Cyt-b5"/>
    <property type="match status" value="1"/>
</dbReference>
<keyword evidence="4 6" id="KW-0274">FAD</keyword>
<dbReference type="Gene3D" id="3.10.120.10">
    <property type="entry name" value="Cytochrome b5-like heme/steroid binding domain"/>
    <property type="match status" value="1"/>
</dbReference>
<feature type="binding site" evidence="6">
    <location>
        <position position="290"/>
    </location>
    <ligand>
        <name>FAD</name>
        <dbReference type="ChEBI" id="CHEBI:57692"/>
    </ligand>
</feature>
<feature type="binding site" evidence="6">
    <location>
        <position position="328"/>
    </location>
    <ligand>
        <name>FAD</name>
        <dbReference type="ChEBI" id="CHEBI:57692"/>
    </ligand>
</feature>
<dbReference type="InterPro" id="IPR001433">
    <property type="entry name" value="OxRdtase_FAD/NAD-bd"/>
</dbReference>
<dbReference type="GO" id="GO:0016491">
    <property type="term" value="F:oxidoreductase activity"/>
    <property type="evidence" value="ECO:0007669"/>
    <property type="project" value="UniProtKB-KW"/>
</dbReference>
<dbReference type="OrthoDB" id="260091at2759"/>
<comment type="similarity">
    <text evidence="2">Belongs to the flavoprotein pyridine nucleotide cytochrome reductase family.</text>
</comment>
<dbReference type="InterPro" id="IPR017927">
    <property type="entry name" value="FAD-bd_FR_type"/>
</dbReference>
<name>A0A226D198_FOLCA</name>
<feature type="domain" description="Cytochrome b5 heme-binding" evidence="7">
    <location>
        <begin position="12"/>
        <end position="88"/>
    </location>
</feature>
<evidence type="ECO:0000256" key="1">
    <source>
        <dbReference type="ARBA" id="ARBA00001974"/>
    </source>
</evidence>
<keyword evidence="5" id="KW-0560">Oxidoreductase</keyword>
<dbReference type="GO" id="GO:0008237">
    <property type="term" value="F:metallopeptidase activity"/>
    <property type="evidence" value="ECO:0007669"/>
    <property type="project" value="InterPro"/>
</dbReference>
<dbReference type="Pfam" id="PF00970">
    <property type="entry name" value="FAD_binding_6"/>
    <property type="match status" value="1"/>
</dbReference>
<evidence type="ECO:0000259" key="8">
    <source>
        <dbReference type="PROSITE" id="PS51384"/>
    </source>
</evidence>
<dbReference type="InterPro" id="IPR001199">
    <property type="entry name" value="Cyt_B5-like_heme/steroid-bd"/>
</dbReference>
<dbReference type="InterPro" id="IPR039261">
    <property type="entry name" value="FNR_nucleotide-bd"/>
</dbReference>
<dbReference type="InterPro" id="IPR024079">
    <property type="entry name" value="MetalloPept_cat_dom_sf"/>
</dbReference>
<dbReference type="PROSITE" id="PS50255">
    <property type="entry name" value="CYTOCHROME_B5_2"/>
    <property type="match status" value="1"/>
</dbReference>
<dbReference type="Gene3D" id="2.40.30.10">
    <property type="entry name" value="Translation factors"/>
    <property type="match status" value="1"/>
</dbReference>
<dbReference type="PANTHER" id="PTHR19370:SF184">
    <property type="entry name" value="NADH-CYTOCHROME B5 REDUCTASE-LIKE"/>
    <property type="match status" value="1"/>
</dbReference>
<evidence type="ECO:0000256" key="2">
    <source>
        <dbReference type="ARBA" id="ARBA00006105"/>
    </source>
</evidence>
<evidence type="ECO:0000259" key="7">
    <source>
        <dbReference type="PROSITE" id="PS50255"/>
    </source>
</evidence>
<evidence type="ECO:0000256" key="6">
    <source>
        <dbReference type="PIRSR" id="PIRSR601834-1"/>
    </source>
</evidence>
<dbReference type="PANTHER" id="PTHR19370">
    <property type="entry name" value="NADH-CYTOCHROME B5 REDUCTASE"/>
    <property type="match status" value="1"/>
</dbReference>
<dbReference type="CDD" id="cd06183">
    <property type="entry name" value="cyt_b5_reduct_like"/>
    <property type="match status" value="1"/>
</dbReference>
<feature type="binding site" evidence="6">
    <location>
        <position position="319"/>
    </location>
    <ligand>
        <name>FAD</name>
        <dbReference type="ChEBI" id="CHEBI:57692"/>
    </ligand>
</feature>
<organism evidence="9 10">
    <name type="scientific">Folsomia candida</name>
    <name type="common">Springtail</name>
    <dbReference type="NCBI Taxonomy" id="158441"/>
    <lineage>
        <taxon>Eukaryota</taxon>
        <taxon>Metazoa</taxon>
        <taxon>Ecdysozoa</taxon>
        <taxon>Arthropoda</taxon>
        <taxon>Hexapoda</taxon>
        <taxon>Collembola</taxon>
        <taxon>Entomobryomorpha</taxon>
        <taxon>Isotomoidea</taxon>
        <taxon>Isotomidae</taxon>
        <taxon>Proisotominae</taxon>
        <taxon>Folsomia</taxon>
    </lineage>
</organism>
<dbReference type="Proteomes" id="UP000198287">
    <property type="component" value="Unassembled WGS sequence"/>
</dbReference>
<feature type="binding site" evidence="6">
    <location>
        <position position="292"/>
    </location>
    <ligand>
        <name>FAD</name>
        <dbReference type="ChEBI" id="CHEBI:57692"/>
    </ligand>
</feature>
<comment type="caution">
    <text evidence="9">The sequence shown here is derived from an EMBL/GenBank/DDBJ whole genome shotgun (WGS) entry which is preliminary data.</text>
</comment>
<feature type="domain" description="FAD-binding FR-type" evidence="8">
    <location>
        <begin position="243"/>
        <end position="359"/>
    </location>
</feature>
<sequence>MSTLHVNASISVEIIPLQELAKHNTKTDAWISIRGRVYDISWYISQHPGGVDPLLAYIGKDGTKAFNSIHSYVDFASILKGHEKGILEGHSLRTKEATAATSFSELVLEDDPPPTKTCCGCIHRRDRRMPKISFFNSPAAIAYEVKFKRNPLVPPSQEEDWCVGLDEEDNVFTVKKYLDDTNIWMASYKIDNPISYAFIQCVFRDSYDTCEITMKKKEEGVVWRRLGTPMPRSHVIIPNSSLNDSYDASIVYKEKVARDVNIYGIRFRRCVHFGIRLGHHMKIQLEDVTRAYTPVCYSMSGKPAPSKIHGGHGQIFWFIIKTYKNGPMTQKLDQVHVSKDAKFVPNVKVSSPLGSFDATFLLYPSAALALIMFAGGTGITPMVRIIAHVVEQYHNGGLSDGVDVVLIFWNKTMEDIIWNDQFTDLSQSESDWFRFIPVLTQPAQSWKGLVGRPSMMQINAILDDYLPDRDVVTEKHALICGSNGFIKSVEDTNSSNCLVLAEEILKKSLHIGNVSRWHVEKVSYPAVRGNSIDGDFESDEFLGSRLLEIFTPHESTAIEEESHPTRKEVGKYCDSVNYVAHQKYEASSRGKGKSLEDNILKLVDNGPSSNRIDVVFMGDGYTEKERPKFFADITRLVVETFYASTFSEFLPLLNIWAIFTPSTDSGISYPGRQKNTTFSLHRPTSGAPRGIYVRKKNAARATCRRLGPSACDYPIIIANDEYYGGIGGEFAVSTSSLTSGAMVLRHELGHNFARVGEEYDGGEVYNGVNSASSLQSVGWRAWLDKNSSSGGRGRVREERMVYRILGFPQNDLDKREVSYTFRSNGAFSGGGWILIVTLSGAEEPGSVQFLLDGETLPWTSRGTKDKSIYSWTNTTHPLSLGRHTLTISATDKAIKDTSLPLPHETRIPRSIGSVLFYEFGNPNEFQQSDDVISAYPTWNAQGRKSFRPTNNGCLMRNMSHDQLCSICKEEIWLQFLRRVSLIEDIIILIGEGGNSTTTKVTLEIIGLGQFRREDQRIEGERMEVRWELDGKERLELRDQLDIVATQGQRDWQVVVKLVTPRVRHDPRAITLHKRKFFIQ</sequence>
<keyword evidence="10" id="KW-1185">Reference proteome</keyword>
<dbReference type="InterPro" id="IPR036400">
    <property type="entry name" value="Cyt_B5-like_heme/steroid_sf"/>
</dbReference>
<evidence type="ECO:0000313" key="10">
    <source>
        <dbReference type="Proteomes" id="UP000198287"/>
    </source>
</evidence>
<evidence type="ECO:0000256" key="4">
    <source>
        <dbReference type="ARBA" id="ARBA00022827"/>
    </source>
</evidence>
<reference evidence="9 10" key="1">
    <citation type="submission" date="2015-12" db="EMBL/GenBank/DDBJ databases">
        <title>The genome of Folsomia candida.</title>
        <authorList>
            <person name="Faddeeva A."/>
            <person name="Derks M.F."/>
            <person name="Anvar Y."/>
            <person name="Smit S."/>
            <person name="Van Straalen N."/>
            <person name="Roelofs D."/>
        </authorList>
    </citation>
    <scope>NUCLEOTIDE SEQUENCE [LARGE SCALE GENOMIC DNA]</scope>
    <source>
        <strain evidence="9 10">VU population</strain>
        <tissue evidence="9">Whole body</tissue>
    </source>
</reference>
<dbReference type="Pfam" id="PF00175">
    <property type="entry name" value="NAD_binding_1"/>
    <property type="match status" value="1"/>
</dbReference>
<dbReference type="Gene3D" id="3.40.390.10">
    <property type="entry name" value="Collagenase (Catalytic Domain)"/>
    <property type="match status" value="1"/>
</dbReference>
<dbReference type="STRING" id="158441.A0A226D198"/>
<gene>
    <name evidence="9" type="ORF">Fcan01_26313</name>
</gene>
<feature type="binding site" evidence="6">
    <location>
        <position position="380"/>
    </location>
    <ligand>
        <name>FAD</name>
        <dbReference type="ChEBI" id="CHEBI:57692"/>
    </ligand>
</feature>
<dbReference type="Gene3D" id="3.40.50.80">
    <property type="entry name" value="Nucleotide-binding domain of ferredoxin-NADP reductase (FNR) module"/>
    <property type="match status" value="1"/>
</dbReference>